<evidence type="ECO:0000259" key="3">
    <source>
        <dbReference type="PROSITE" id="PS50043"/>
    </source>
</evidence>
<dbReference type="EMBL" id="JAWSTH010000060">
    <property type="protein sequence ID" value="MDW5596624.1"/>
    <property type="molecule type" value="Genomic_DNA"/>
</dbReference>
<dbReference type="Pfam" id="PF00196">
    <property type="entry name" value="GerE"/>
    <property type="match status" value="1"/>
</dbReference>
<dbReference type="Gene3D" id="1.10.10.10">
    <property type="entry name" value="Winged helix-like DNA-binding domain superfamily/Winged helix DNA-binding domain"/>
    <property type="match status" value="1"/>
</dbReference>
<dbReference type="Gene3D" id="1.25.40.10">
    <property type="entry name" value="Tetratricopeptide repeat domain"/>
    <property type="match status" value="1"/>
</dbReference>
<organism evidence="4 5">
    <name type="scientific">Conexibacter stalactiti</name>
    <dbReference type="NCBI Taxonomy" id="1940611"/>
    <lineage>
        <taxon>Bacteria</taxon>
        <taxon>Bacillati</taxon>
        <taxon>Actinomycetota</taxon>
        <taxon>Thermoleophilia</taxon>
        <taxon>Solirubrobacterales</taxon>
        <taxon>Conexibacteraceae</taxon>
        <taxon>Conexibacter</taxon>
    </lineage>
</organism>
<comment type="caution">
    <text evidence="4">The sequence shown here is derived from an EMBL/GenBank/DDBJ whole genome shotgun (WGS) entry which is preliminary data.</text>
</comment>
<gene>
    <name evidence="4" type="ORF">R7226_19915</name>
</gene>
<reference evidence="5" key="1">
    <citation type="submission" date="2023-07" db="EMBL/GenBank/DDBJ databases">
        <title>Conexibacter stalactiti sp. nov., isolated from stalactites in a lava cave and emended description of the genus Conexibacter.</title>
        <authorList>
            <person name="Lee S.D."/>
        </authorList>
    </citation>
    <scope>NUCLEOTIDE SEQUENCE [LARGE SCALE GENOMIC DNA]</scope>
    <source>
        <strain evidence="5">KCTC 39840</strain>
    </source>
</reference>
<dbReference type="InterPro" id="IPR016032">
    <property type="entry name" value="Sig_transdc_resp-reg_C-effctor"/>
</dbReference>
<proteinExistence type="predicted"/>
<reference evidence="4 5" key="2">
    <citation type="submission" date="2023-10" db="EMBL/GenBank/DDBJ databases">
        <authorList>
            <person name="Han X.F."/>
        </authorList>
    </citation>
    <scope>NUCLEOTIDE SEQUENCE [LARGE SCALE GENOMIC DNA]</scope>
    <source>
        <strain evidence="4 5">KCTC 39840</strain>
    </source>
</reference>
<evidence type="ECO:0000313" key="5">
    <source>
        <dbReference type="Proteomes" id="UP001284601"/>
    </source>
</evidence>
<dbReference type="CDD" id="cd06170">
    <property type="entry name" value="LuxR_C_like"/>
    <property type="match status" value="1"/>
</dbReference>
<dbReference type="PROSITE" id="PS50043">
    <property type="entry name" value="HTH_LUXR_2"/>
    <property type="match status" value="1"/>
</dbReference>
<dbReference type="InterPro" id="IPR000792">
    <property type="entry name" value="Tscrpt_reg_LuxR_C"/>
</dbReference>
<dbReference type="RefSeq" id="WP_318599062.1">
    <property type="nucleotide sequence ID" value="NZ_JAWSTH010000060.1"/>
</dbReference>
<evidence type="ECO:0000256" key="1">
    <source>
        <dbReference type="ARBA" id="ARBA00022741"/>
    </source>
</evidence>
<dbReference type="SUPFAM" id="SSF46894">
    <property type="entry name" value="C-terminal effector domain of the bipartite response regulators"/>
    <property type="match status" value="1"/>
</dbReference>
<evidence type="ECO:0000256" key="2">
    <source>
        <dbReference type="ARBA" id="ARBA00022840"/>
    </source>
</evidence>
<feature type="non-terminal residue" evidence="4">
    <location>
        <position position="1"/>
    </location>
</feature>
<dbReference type="InterPro" id="IPR011990">
    <property type="entry name" value="TPR-like_helical_dom_sf"/>
</dbReference>
<feature type="domain" description="HTH luxR-type" evidence="3">
    <location>
        <begin position="612"/>
        <end position="676"/>
    </location>
</feature>
<name>A0ABU4HUW5_9ACTN</name>
<protein>
    <submittedName>
        <fullName evidence="4">LuxR C-terminal-related transcriptional regulator</fullName>
    </submittedName>
</protein>
<dbReference type="Proteomes" id="UP001284601">
    <property type="component" value="Unassembled WGS sequence"/>
</dbReference>
<dbReference type="PROSITE" id="PS00622">
    <property type="entry name" value="HTH_LUXR_1"/>
    <property type="match status" value="1"/>
</dbReference>
<dbReference type="SMART" id="SM00421">
    <property type="entry name" value="HTH_LUXR"/>
    <property type="match status" value="1"/>
</dbReference>
<keyword evidence="1" id="KW-0547">Nucleotide-binding</keyword>
<dbReference type="PRINTS" id="PR00038">
    <property type="entry name" value="HTHLUXR"/>
</dbReference>
<keyword evidence="5" id="KW-1185">Reference proteome</keyword>
<dbReference type="PANTHER" id="PTHR16305">
    <property type="entry name" value="TESTICULAR SOLUBLE ADENYLYL CYCLASE"/>
    <property type="match status" value="1"/>
</dbReference>
<dbReference type="InterPro" id="IPR036388">
    <property type="entry name" value="WH-like_DNA-bd_sf"/>
</dbReference>
<evidence type="ECO:0000313" key="4">
    <source>
        <dbReference type="EMBL" id="MDW5596624.1"/>
    </source>
</evidence>
<keyword evidence="2" id="KW-0067">ATP-binding</keyword>
<accession>A0ABU4HUW5</accession>
<dbReference type="PANTHER" id="PTHR16305:SF35">
    <property type="entry name" value="TRANSCRIPTIONAL ACTIVATOR DOMAIN"/>
    <property type="match status" value="1"/>
</dbReference>
<dbReference type="SUPFAM" id="SSF48452">
    <property type="entry name" value="TPR-like"/>
    <property type="match status" value="1"/>
</dbReference>
<sequence>AALGETPPASVVRLVQRRIARLPATAGEVARVLAALGERRDAALLAAVCELSEHEVRGAVATLRDADLVEGEPPAFVHPLVRQAVAETVVAETRDEIHRRTAEQLRLRGDDGDEVVVHLLAAPPLHEPWVAPLLRDAARRALADGAPDAAVRRLLRALEEQQPGDSATDALHLELGLAAMAAGDPRAGEHLRRAAHGEDPLVAVTASASQIPLGIFSDDDGLPQIVGRLHAGIERFEPRDPALGDRLRGRLLDGLIMSVATADERARVLAEPVAQPGPNLAAHLAWEAAAGDASAAEIRRLAAIALDPRPFAQLAGVEQPTAIWALMALTLADGTEEAAAALEDAEATLRRQSSPFGRAFASMMQAERLRAFGGAGLAEVYARQSVELIEQTANLPSTVTARGSLASALVLRGDLDGAEQALAETGSDERLGEIFGGGSVWGARAELRLAQGRPREAVADLRRLAALCERWGWRRYPRGTHVADLARALALAGEREEARAVAEAELADARRRGVRRLEAAALIALGLACEGEAGIDALEAAVEVAEESRVGALRATATLELGAALRRANRRVEARTRLAEARDLAHRAEAAGLLARATEELTIAGGRPRRIALSGADALTPSERRVAEQAARGLTNREIAETLFVTRKTVESQLGAAYSKLGIRSRTQLAEALAGE</sequence>